<proteinExistence type="predicted"/>
<dbReference type="Proteomes" id="UP000223596">
    <property type="component" value="Unassembled WGS sequence"/>
</dbReference>
<keyword evidence="1" id="KW-0378">Hydrolase</keyword>
<dbReference type="InterPro" id="IPR023170">
    <property type="entry name" value="HhH_base_excis_C"/>
</dbReference>
<sequence length="246" mass="28362">MAEHLLVTIGKARFSDSQRHLIPFVNDIEQDKFLNDIENTPHAFVLACLMDRQIKAERAWSIPFRIREIIGSFKIDDLASVSLEEYKNIFNRNVLHRFNDTMAEVFYSAVQDIKVKYNGDASRIWSNNPSSAKVVYEFLQFKGSGKKIATMAANILARQFKIPFSDYYSIDISPDVHILRVMRRTGLVDNNADLDSIIYKARELNPEFPGIIDFSCWEIGRTWCRPNNPNCSECIINSECKKVIQD</sequence>
<evidence type="ECO:0000313" key="1">
    <source>
        <dbReference type="EMBL" id="PFH03663.1"/>
    </source>
</evidence>
<dbReference type="EMBL" id="PDBW01000001">
    <property type="protein sequence ID" value="PFH03663.1"/>
    <property type="molecule type" value="Genomic_DNA"/>
</dbReference>
<dbReference type="SUPFAM" id="SSF48150">
    <property type="entry name" value="DNA-glycosylase"/>
    <property type="match status" value="1"/>
</dbReference>
<accession>A0AB36TIK5</accession>
<dbReference type="AlphaFoldDB" id="A0AB36TIK5"/>
<dbReference type="RefSeq" id="WP_003520705.1">
    <property type="nucleotide sequence ID" value="NZ_CP013828.1"/>
</dbReference>
<gene>
    <name evidence="1" type="ORF">M972_112475</name>
</gene>
<dbReference type="GO" id="GO:0004519">
    <property type="term" value="F:endonuclease activity"/>
    <property type="evidence" value="ECO:0007669"/>
    <property type="project" value="UniProtKB-KW"/>
</dbReference>
<name>A0AB36TIK5_ACETH</name>
<dbReference type="InterPro" id="IPR011257">
    <property type="entry name" value="DNA_glycosylase"/>
</dbReference>
<keyword evidence="1" id="KW-0255">Endonuclease</keyword>
<organism evidence="1 2">
    <name type="scientific">Acetivibrio thermocellus AD2</name>
    <dbReference type="NCBI Taxonomy" id="1138384"/>
    <lineage>
        <taxon>Bacteria</taxon>
        <taxon>Bacillati</taxon>
        <taxon>Bacillota</taxon>
        <taxon>Clostridia</taxon>
        <taxon>Eubacteriales</taxon>
        <taxon>Oscillospiraceae</taxon>
        <taxon>Acetivibrio</taxon>
    </lineage>
</organism>
<comment type="caution">
    <text evidence="1">The sequence shown here is derived from an EMBL/GenBank/DDBJ whole genome shotgun (WGS) entry which is preliminary data.</text>
</comment>
<evidence type="ECO:0000313" key="2">
    <source>
        <dbReference type="Proteomes" id="UP000223596"/>
    </source>
</evidence>
<dbReference type="Gene3D" id="1.10.1670.10">
    <property type="entry name" value="Helix-hairpin-Helix base-excision DNA repair enzymes (C-terminal)"/>
    <property type="match status" value="1"/>
</dbReference>
<protein>
    <submittedName>
        <fullName evidence="1">Endonuclease III</fullName>
    </submittedName>
</protein>
<reference evidence="1 2" key="1">
    <citation type="submission" date="2017-09" db="EMBL/GenBank/DDBJ databases">
        <title>Evaluation of Pacific Biosciences Sequencing Technology to Finishing C. thermocellum Genome Sequences.</title>
        <authorList>
            <person name="Brown S."/>
        </authorList>
    </citation>
    <scope>NUCLEOTIDE SEQUENCE [LARGE SCALE GENOMIC DNA]</scope>
    <source>
        <strain evidence="1 2">AD2</strain>
    </source>
</reference>
<dbReference type="GO" id="GO:0006281">
    <property type="term" value="P:DNA repair"/>
    <property type="evidence" value="ECO:0007669"/>
    <property type="project" value="InterPro"/>
</dbReference>
<keyword evidence="1" id="KW-0540">Nuclease</keyword>